<evidence type="ECO:0000313" key="3">
    <source>
        <dbReference type="Proteomes" id="UP000886844"/>
    </source>
</evidence>
<dbReference type="PANTHER" id="PTHR35535:SF1">
    <property type="entry name" value="HEAT SHOCK PROTEIN HSLJ"/>
    <property type="match status" value="1"/>
</dbReference>
<dbReference type="PROSITE" id="PS51257">
    <property type="entry name" value="PROKAR_LIPOPROTEIN"/>
    <property type="match status" value="1"/>
</dbReference>
<dbReference type="AlphaFoldDB" id="A0A9D1Z1I6"/>
<accession>A0A9D1Z1I6</accession>
<organism evidence="2 3">
    <name type="scientific">Candidatus Alistipes intestinigallinarum</name>
    <dbReference type="NCBI Taxonomy" id="2838440"/>
    <lineage>
        <taxon>Bacteria</taxon>
        <taxon>Pseudomonadati</taxon>
        <taxon>Bacteroidota</taxon>
        <taxon>Bacteroidia</taxon>
        <taxon>Bacteroidales</taxon>
        <taxon>Rikenellaceae</taxon>
        <taxon>Alistipes</taxon>
    </lineage>
</organism>
<dbReference type="InterPro" id="IPR053147">
    <property type="entry name" value="Hsp_HslJ-like"/>
</dbReference>
<comment type="caution">
    <text evidence="2">The sequence shown here is derived from an EMBL/GenBank/DDBJ whole genome shotgun (WGS) entry which is preliminary data.</text>
</comment>
<evidence type="ECO:0000259" key="1">
    <source>
        <dbReference type="Pfam" id="PF03724"/>
    </source>
</evidence>
<evidence type="ECO:0000313" key="2">
    <source>
        <dbReference type="EMBL" id="HIY67916.1"/>
    </source>
</evidence>
<proteinExistence type="predicted"/>
<feature type="domain" description="DUF306" evidence="1">
    <location>
        <begin position="33"/>
        <end position="132"/>
    </location>
</feature>
<protein>
    <submittedName>
        <fullName evidence="2">META domain-containing protein</fullName>
    </submittedName>
</protein>
<dbReference type="EMBL" id="DXDA01000007">
    <property type="protein sequence ID" value="HIY67916.1"/>
    <property type="molecule type" value="Genomic_DNA"/>
</dbReference>
<sequence>MKILLRLAVVAGLAALTVGCCNCRSYQKKTRRPLVGTEWQLIQLGGETIQPQEGSFTITLSAENGQLSGVGACNRLSGTYKSDEKRSLKIGPLAATRMACPDLKREHAFIEALESATHYDMDGPMLLILSNGELRAVFQALPAPEKK</sequence>
<reference evidence="2" key="2">
    <citation type="submission" date="2021-04" db="EMBL/GenBank/DDBJ databases">
        <authorList>
            <person name="Gilroy R."/>
        </authorList>
    </citation>
    <scope>NUCLEOTIDE SEQUENCE</scope>
    <source>
        <strain evidence="2">5134</strain>
    </source>
</reference>
<dbReference type="Pfam" id="PF03724">
    <property type="entry name" value="META"/>
    <property type="match status" value="1"/>
</dbReference>
<dbReference type="InterPro" id="IPR005184">
    <property type="entry name" value="DUF306_Meta_HslJ"/>
</dbReference>
<dbReference type="PANTHER" id="PTHR35535">
    <property type="entry name" value="HEAT SHOCK PROTEIN HSLJ"/>
    <property type="match status" value="1"/>
</dbReference>
<reference evidence="2" key="1">
    <citation type="journal article" date="2021" name="PeerJ">
        <title>Extensive microbial diversity within the chicken gut microbiome revealed by metagenomics and culture.</title>
        <authorList>
            <person name="Gilroy R."/>
            <person name="Ravi A."/>
            <person name="Getino M."/>
            <person name="Pursley I."/>
            <person name="Horton D.L."/>
            <person name="Alikhan N.F."/>
            <person name="Baker D."/>
            <person name="Gharbi K."/>
            <person name="Hall N."/>
            <person name="Watson M."/>
            <person name="Adriaenssens E.M."/>
            <person name="Foster-Nyarko E."/>
            <person name="Jarju S."/>
            <person name="Secka A."/>
            <person name="Antonio M."/>
            <person name="Oren A."/>
            <person name="Chaudhuri R.R."/>
            <person name="La Ragione R."/>
            <person name="Hildebrand F."/>
            <person name="Pallen M.J."/>
        </authorList>
    </citation>
    <scope>NUCLEOTIDE SEQUENCE</scope>
    <source>
        <strain evidence="2">5134</strain>
    </source>
</reference>
<dbReference type="Proteomes" id="UP000886844">
    <property type="component" value="Unassembled WGS sequence"/>
</dbReference>
<dbReference type="InterPro" id="IPR038670">
    <property type="entry name" value="HslJ-like_sf"/>
</dbReference>
<gene>
    <name evidence="2" type="ORF">H9828_00695</name>
</gene>
<name>A0A9D1Z1I6_9BACT</name>
<dbReference type="Gene3D" id="2.40.128.270">
    <property type="match status" value="1"/>
</dbReference>